<dbReference type="EC" id="1.17.4.1" evidence="2 9"/>
<dbReference type="GO" id="GO:0016539">
    <property type="term" value="P:intein-mediated protein splicing"/>
    <property type="evidence" value="ECO:0007669"/>
    <property type="project" value="InterPro"/>
</dbReference>
<keyword evidence="5 8" id="KW-0067">ATP-binding</keyword>
<feature type="domain" description="ATP-cone" evidence="10">
    <location>
        <begin position="6"/>
        <end position="95"/>
    </location>
</feature>
<gene>
    <name evidence="11" type="ORF">CPT_0134</name>
</gene>
<dbReference type="InterPro" id="IPR003586">
    <property type="entry name" value="Hint_dom_C"/>
</dbReference>
<protein>
    <recommendedName>
        <fullName evidence="2 9">Ribonucleoside-diphosphate reductase</fullName>
        <ecNumber evidence="2 9">1.17.4.1</ecNumber>
    </recommendedName>
</protein>
<proteinExistence type="inferred from homology"/>
<dbReference type="SUPFAM" id="SSF51998">
    <property type="entry name" value="PFL-like glycyl radical enzymes"/>
    <property type="match status" value="2"/>
</dbReference>
<dbReference type="CDD" id="cd00081">
    <property type="entry name" value="Hint"/>
    <property type="match status" value="1"/>
</dbReference>
<evidence type="ECO:0000256" key="8">
    <source>
        <dbReference type="PROSITE-ProRule" id="PRU00492"/>
    </source>
</evidence>
<dbReference type="InterPro" id="IPR006141">
    <property type="entry name" value="Intein_N"/>
</dbReference>
<dbReference type="NCBIfam" id="TIGR01443">
    <property type="entry name" value="intein_Cterm"/>
    <property type="match status" value="1"/>
</dbReference>
<dbReference type="GO" id="GO:0004748">
    <property type="term" value="F:ribonucleoside-diphosphate reductase activity, thioredoxin disulfide as acceptor"/>
    <property type="evidence" value="ECO:0007669"/>
    <property type="project" value="UniProtKB-EC"/>
</dbReference>
<evidence type="ECO:0000256" key="7">
    <source>
        <dbReference type="ARBA" id="ARBA00023116"/>
    </source>
</evidence>
<dbReference type="KEGG" id="vg:26041416"/>
<keyword evidence="7 9" id="KW-0215">Deoxyribonucleotide synthesis</keyword>
<keyword evidence="4 8" id="KW-0547">Nucleotide-binding</keyword>
<dbReference type="PROSITE" id="PS50817">
    <property type="entry name" value="INTEIN_N_TER"/>
    <property type="match status" value="1"/>
</dbReference>
<evidence type="ECO:0000256" key="4">
    <source>
        <dbReference type="ARBA" id="ARBA00022741"/>
    </source>
</evidence>
<dbReference type="SMART" id="SM00305">
    <property type="entry name" value="HintC"/>
    <property type="match status" value="1"/>
</dbReference>
<keyword evidence="3" id="KW-0021">Allosteric enzyme</keyword>
<dbReference type="PROSITE" id="PS51161">
    <property type="entry name" value="ATP_CONE"/>
    <property type="match status" value="1"/>
</dbReference>
<dbReference type="Gene3D" id="2.170.16.10">
    <property type="entry name" value="Hedgehog/Intein (Hint) domain"/>
    <property type="match status" value="1"/>
</dbReference>
<accession>D5GVC6</accession>
<dbReference type="GO" id="GO:0009263">
    <property type="term" value="P:deoxyribonucleotide biosynthetic process"/>
    <property type="evidence" value="ECO:0007669"/>
    <property type="project" value="UniProtKB-KW"/>
</dbReference>
<dbReference type="InterPro" id="IPR008926">
    <property type="entry name" value="RNR_R1-su_N"/>
</dbReference>
<dbReference type="InterPro" id="IPR030934">
    <property type="entry name" value="Intein_C"/>
</dbReference>
<evidence type="ECO:0000313" key="12">
    <source>
        <dbReference type="Proteomes" id="UP000002369"/>
    </source>
</evidence>
<comment type="function">
    <text evidence="9">Provides the precursors necessary for DNA synthesis. Catalyzes the biosynthesis of deoxyribonucleotides from the corresponding ribonucleotides.</text>
</comment>
<dbReference type="GO" id="GO:0005524">
    <property type="term" value="F:ATP binding"/>
    <property type="evidence" value="ECO:0007669"/>
    <property type="project" value="UniProtKB-UniRule"/>
</dbReference>
<dbReference type="RefSeq" id="YP_009169268.1">
    <property type="nucleotide sequence ID" value="NC_027997.1"/>
</dbReference>
<dbReference type="Pfam" id="PF00317">
    <property type="entry name" value="Ribonuc_red_lgN"/>
    <property type="match status" value="1"/>
</dbReference>
<dbReference type="InterPro" id="IPR005144">
    <property type="entry name" value="ATP-cone_dom"/>
</dbReference>
<dbReference type="InterPro" id="IPR013509">
    <property type="entry name" value="RNR_lsu_N"/>
</dbReference>
<dbReference type="UniPathway" id="UPA00326"/>
<dbReference type="Pfam" id="PF03477">
    <property type="entry name" value="ATP-cone"/>
    <property type="match status" value="1"/>
</dbReference>
<dbReference type="PROSITE" id="PS00089">
    <property type="entry name" value="RIBORED_LARGE"/>
    <property type="match status" value="1"/>
</dbReference>
<dbReference type="InterPro" id="IPR036844">
    <property type="entry name" value="Hint_dom_sf"/>
</dbReference>
<comment type="catalytic activity">
    <reaction evidence="9">
        <text>a 2'-deoxyribonucleoside 5'-diphosphate + [thioredoxin]-disulfide + H2O = a ribonucleoside 5'-diphosphate + [thioredoxin]-dithiol</text>
        <dbReference type="Rhea" id="RHEA:23252"/>
        <dbReference type="Rhea" id="RHEA-COMP:10698"/>
        <dbReference type="Rhea" id="RHEA-COMP:10700"/>
        <dbReference type="ChEBI" id="CHEBI:15377"/>
        <dbReference type="ChEBI" id="CHEBI:29950"/>
        <dbReference type="ChEBI" id="CHEBI:50058"/>
        <dbReference type="ChEBI" id="CHEBI:57930"/>
        <dbReference type="ChEBI" id="CHEBI:73316"/>
        <dbReference type="EC" id="1.17.4.1"/>
    </reaction>
</comment>
<dbReference type="InterPro" id="IPR039718">
    <property type="entry name" value="Rrm1"/>
</dbReference>
<dbReference type="PRINTS" id="PR01183">
    <property type="entry name" value="RIBORDTASEM1"/>
</dbReference>
<evidence type="ECO:0000313" key="11">
    <source>
        <dbReference type="EMBL" id="CBJ93943.1"/>
    </source>
</evidence>
<dbReference type="GeneID" id="26041416"/>
<keyword evidence="12" id="KW-1185">Reference proteome</keyword>
<dbReference type="InterPro" id="IPR003587">
    <property type="entry name" value="Hint_dom_N"/>
</dbReference>
<keyword evidence="6 9" id="KW-0560">Oxidoreductase</keyword>
<dbReference type="PROSITE" id="PS50818">
    <property type="entry name" value="INTEIN_C_TER"/>
    <property type="match status" value="1"/>
</dbReference>
<sequence>MNLDTIHIVKNNGEREIFDAEKIHKHLHFACQNLDVDIISIIKDARLKIFDGAKSVDIQDSLIKSAQEKISEDSPDYELVAGRLLNQKLRKEVYKQYTPLDFKSQVKERIKKGFYTEDLNAYSDEELDYFGSLINYELDNELPYSALNQMYSKYLIKHNKKCIEVPQEVFILIPMAIFYNTDIEYRKKYVKLGYELLSQRKISLPTPIMNGARTSYKKFISCNLLNFGDSVESFARGLEAVLKCTSAKSGLGINTSFIRGLGAPVGKPSRLDHTGMLPIVKAIESATSALVQHGRGGASNLSMPFFHYEIELFSQLGDSKGSLENRARHTDQTIIINKWFLEKALNKEDIFLFHMNAVGNKDPKLDLYDALGDYKRFDELYKHYSAKVPNKSKKKINSYDLLSLIINERMITGRVYIVFADNFVNSSFKENLYMTNLCCEISVPSHSLDNYRGIPGELGTCILGNINFGHSKESDIPKVADFLVRFLDNMIDISDFAMPEIEYSATKRRTLGIGVSNLFGYLAKSKLFYNTKEAREHINDLMELFYFNLVKTSIDLAKERGACELYNESFYSDNKFIFERYLEAGIKPEFKTKLDWESLREELSKYGMRHSSLSAVPPAGNCISEDHTIETYEGNFNLKDICNRESIDYNDLKIGWYDLKSPLKVPTFEGDSISNRFYYNGEVDVIEIETDSDVSEVTANHELLVERNGNNIWVAASLLGPGDTIIDKFIEHKIVKNIKIGKKIKTWDLEVEKYHNYFLNDGIISHNSSKPSSATPGIEPPRELVTIKTEKSSTVKQLVPFYKTAKKYYTTAWGVDFNNKDYLKLVSTIQRYVDQSISTNQYYNIVETKKVNIEDVIEEFIECFNLGVKSLYYANFRTTDDADGDQVIEGCGSGGCSV</sequence>
<dbReference type="SUPFAM" id="SSF51294">
    <property type="entry name" value="Hedgehog/intein (Hint) domain"/>
    <property type="match status" value="1"/>
</dbReference>
<evidence type="ECO:0000256" key="5">
    <source>
        <dbReference type="ARBA" id="ARBA00022840"/>
    </source>
</evidence>
<comment type="similarity">
    <text evidence="1 9">Belongs to the ribonucleoside diphosphate reductase large chain family.</text>
</comment>
<dbReference type="Gene3D" id="3.20.70.20">
    <property type="match status" value="2"/>
</dbReference>
<dbReference type="SUPFAM" id="SSF48168">
    <property type="entry name" value="R1 subunit of ribonucleotide reductase, N-terminal domain"/>
    <property type="match status" value="1"/>
</dbReference>
<dbReference type="InterPro" id="IPR013346">
    <property type="entry name" value="NrdE_NrdA_C"/>
</dbReference>
<evidence type="ECO:0000256" key="9">
    <source>
        <dbReference type="RuleBase" id="RU003410"/>
    </source>
</evidence>
<dbReference type="Proteomes" id="UP000002369">
    <property type="component" value="Segment"/>
</dbReference>
<evidence type="ECO:0000259" key="10">
    <source>
        <dbReference type="PROSITE" id="PS51161"/>
    </source>
</evidence>
<dbReference type="InterPro" id="IPR000788">
    <property type="entry name" value="RNR_lg_C"/>
</dbReference>
<evidence type="ECO:0000256" key="1">
    <source>
        <dbReference type="ARBA" id="ARBA00010406"/>
    </source>
</evidence>
<reference evidence="11 12" key="1">
    <citation type="journal article" date="2010" name="BMC Genomics">
        <title>Evidence for a lineage of virulent bacteriophages that target Campylobacter.</title>
        <authorList>
            <person name="Timms A.R."/>
            <person name="Cambray-Young J."/>
            <person name="Scott A.E."/>
            <person name="Petty N.K."/>
            <person name="Connerton P.L."/>
            <person name="Clarke L."/>
            <person name="Seeger K."/>
            <person name="Quail M."/>
            <person name="Cummings N."/>
            <person name="Maskell D.J."/>
            <person name="Thomson N.R."/>
            <person name="Connerton I.F."/>
        </authorList>
    </citation>
    <scope>NUCLEOTIDE SEQUENCE [LARGE SCALE GENOMIC DNA]</scope>
</reference>
<evidence type="ECO:0000256" key="2">
    <source>
        <dbReference type="ARBA" id="ARBA00012274"/>
    </source>
</evidence>
<dbReference type="EMBL" id="FN667788">
    <property type="protein sequence ID" value="CBJ93943.1"/>
    <property type="molecule type" value="Genomic_DNA"/>
</dbReference>
<evidence type="ECO:0000256" key="3">
    <source>
        <dbReference type="ARBA" id="ARBA00022533"/>
    </source>
</evidence>
<dbReference type="SMART" id="SM00306">
    <property type="entry name" value="HintN"/>
    <property type="match status" value="1"/>
</dbReference>
<dbReference type="PANTHER" id="PTHR11573">
    <property type="entry name" value="RIBONUCLEOSIDE-DIPHOSPHATE REDUCTASE LARGE CHAIN"/>
    <property type="match status" value="1"/>
</dbReference>
<dbReference type="Pfam" id="PF02867">
    <property type="entry name" value="Ribonuc_red_lgC"/>
    <property type="match status" value="2"/>
</dbReference>
<organism evidence="11 12">
    <name type="scientific">Campylobacter phage CP220</name>
    <dbReference type="NCBI Taxonomy" id="2994044"/>
    <lineage>
        <taxon>Viruses</taxon>
        <taxon>Duplodnaviria</taxon>
        <taxon>Heunggongvirae</taxon>
        <taxon>Uroviricota</taxon>
        <taxon>Caudoviricetes</taxon>
        <taxon>Connertonviridae</taxon>
        <taxon>Firehammervirus</taxon>
        <taxon>Firehammervirus CP220</taxon>
    </lineage>
</organism>
<evidence type="ECO:0000256" key="6">
    <source>
        <dbReference type="ARBA" id="ARBA00023002"/>
    </source>
</evidence>
<dbReference type="PANTHER" id="PTHR11573:SF6">
    <property type="entry name" value="RIBONUCLEOSIDE-DIPHOSPHATE REDUCTASE LARGE SUBUNIT"/>
    <property type="match status" value="1"/>
</dbReference>
<name>D5GVC6_9CAUD</name>